<comment type="similarity">
    <text evidence="2">Belongs to the CpxP/Spy family.</text>
</comment>
<dbReference type="PANTHER" id="PTHR38102">
    <property type="entry name" value="PERIPLASMIC CHAPERONE SPY"/>
    <property type="match status" value="1"/>
</dbReference>
<dbReference type="Gene3D" id="1.20.120.1490">
    <property type="match status" value="1"/>
</dbReference>
<dbReference type="RefSeq" id="WP_220104893.1">
    <property type="nucleotide sequence ID" value="NZ_JAHZSS010000020.1"/>
</dbReference>
<evidence type="ECO:0000256" key="5">
    <source>
        <dbReference type="SAM" id="MobiDB-lite"/>
    </source>
</evidence>
<protein>
    <submittedName>
        <fullName evidence="7">Spy/CpxP family protein refolding chaperone</fullName>
    </submittedName>
</protein>
<sequence>MNMKPILIALCCTIGLASAGAMAKCNGPKMGKILKQLDLTSEQQTQIQTIRQTQKSEGEAQREAMASVRDSNRASMKALMENPTFDETEALRLIEEKATHKQTRALARMQAHHAIMQVLTVEQREQFLTLMEEQREKQQKRKNKKSS</sequence>
<accession>A0ABS7EJ02</accession>
<dbReference type="PANTHER" id="PTHR38102:SF1">
    <property type="entry name" value="PERIPLASMIC CHAPERONE SPY"/>
    <property type="match status" value="1"/>
</dbReference>
<evidence type="ECO:0000313" key="7">
    <source>
        <dbReference type="EMBL" id="MBW8192270.1"/>
    </source>
</evidence>
<dbReference type="InterPro" id="IPR052211">
    <property type="entry name" value="Cpx_auxiliary_protein"/>
</dbReference>
<organism evidence="7 8">
    <name type="scientific">Neiella holothuriorum</name>
    <dbReference type="NCBI Taxonomy" id="2870530"/>
    <lineage>
        <taxon>Bacteria</taxon>
        <taxon>Pseudomonadati</taxon>
        <taxon>Pseudomonadota</taxon>
        <taxon>Gammaproteobacteria</taxon>
        <taxon>Alteromonadales</taxon>
        <taxon>Echinimonadaceae</taxon>
        <taxon>Neiella</taxon>
    </lineage>
</organism>
<feature type="region of interest" description="Disordered" evidence="5">
    <location>
        <begin position="52"/>
        <end position="72"/>
    </location>
</feature>
<reference evidence="7" key="1">
    <citation type="submission" date="2021-07" db="EMBL/GenBank/DDBJ databases">
        <title>Neiella marina sp. nov., isolated from the intestinal content of sea cucumber Apostichopus japonicus.</title>
        <authorList>
            <person name="Bai X."/>
        </authorList>
    </citation>
    <scope>NUCLEOTIDE SEQUENCE</scope>
    <source>
        <strain evidence="7">126</strain>
    </source>
</reference>
<evidence type="ECO:0000256" key="6">
    <source>
        <dbReference type="SAM" id="SignalP"/>
    </source>
</evidence>
<evidence type="ECO:0000256" key="3">
    <source>
        <dbReference type="ARBA" id="ARBA00022729"/>
    </source>
</evidence>
<comment type="subcellular location">
    <subcellularLocation>
        <location evidence="1">Periplasm</location>
    </subcellularLocation>
</comment>
<evidence type="ECO:0000256" key="4">
    <source>
        <dbReference type="ARBA" id="ARBA00022764"/>
    </source>
</evidence>
<gene>
    <name evidence="7" type="ORF">K0504_14630</name>
</gene>
<keyword evidence="8" id="KW-1185">Reference proteome</keyword>
<name>A0ABS7EJ02_9GAMM</name>
<dbReference type="Pfam" id="PF07813">
    <property type="entry name" value="LTXXQ"/>
    <property type="match status" value="1"/>
</dbReference>
<comment type="caution">
    <text evidence="7">The sequence shown here is derived from an EMBL/GenBank/DDBJ whole genome shotgun (WGS) entry which is preliminary data.</text>
</comment>
<dbReference type="InterPro" id="IPR012899">
    <property type="entry name" value="LTXXQ"/>
</dbReference>
<feature type="signal peptide" evidence="6">
    <location>
        <begin position="1"/>
        <end position="23"/>
    </location>
</feature>
<dbReference type="Proteomes" id="UP001166251">
    <property type="component" value="Unassembled WGS sequence"/>
</dbReference>
<evidence type="ECO:0000256" key="1">
    <source>
        <dbReference type="ARBA" id="ARBA00004418"/>
    </source>
</evidence>
<feature type="chain" id="PRO_5047409330" evidence="6">
    <location>
        <begin position="24"/>
        <end position="147"/>
    </location>
</feature>
<keyword evidence="3 6" id="KW-0732">Signal</keyword>
<evidence type="ECO:0000256" key="2">
    <source>
        <dbReference type="ARBA" id="ARBA00008441"/>
    </source>
</evidence>
<dbReference type="EMBL" id="JAHZSS010000020">
    <property type="protein sequence ID" value="MBW8192270.1"/>
    <property type="molecule type" value="Genomic_DNA"/>
</dbReference>
<proteinExistence type="inferred from homology"/>
<evidence type="ECO:0000313" key="8">
    <source>
        <dbReference type="Proteomes" id="UP001166251"/>
    </source>
</evidence>
<keyword evidence="4" id="KW-0574">Periplasm</keyword>